<feature type="transmembrane region" description="Helical" evidence="1">
    <location>
        <begin position="53"/>
        <end position="71"/>
    </location>
</feature>
<organism evidence="2 3">
    <name type="scientific">Nocardioides mesophilus</name>
    <dbReference type="NCBI Taxonomy" id="433659"/>
    <lineage>
        <taxon>Bacteria</taxon>
        <taxon>Bacillati</taxon>
        <taxon>Actinomycetota</taxon>
        <taxon>Actinomycetes</taxon>
        <taxon>Propionibacteriales</taxon>
        <taxon>Nocardioidaceae</taxon>
        <taxon>Nocardioides</taxon>
    </lineage>
</organism>
<sequence>MSTQSTTRAVVTALIEAGLLDPSRAGEADPVVAGALEHGTEVAVPLRRRMAEIAGYVGGAFVVGAAVLFLGTTWTDLSLGQQVGLLLVTALVLVAAGFVVVGTAGGARALRQPEEAVRNRLTSVLLTAAAGCLSFAVGLWLLDVMSNEELAVMLAALAGLAAALLGYLVAPTTVGQLGSAAAAFAAIPSGLGALSSGGLGEAWFGVLVLALGVLWLLAAERGWWRELLSARIIGCGLAFFGAQLPLGAVEPWGAYVLTAAVGVAAFAAYLRTRAWPYLATGVVAVTVAVPEALSDWTSGSLGAAGILLVTGVTLLVAALLGLRLRQEAHEQHRNGPHHHAMT</sequence>
<dbReference type="Proteomes" id="UP000515947">
    <property type="component" value="Chromosome"/>
</dbReference>
<feature type="transmembrane region" description="Helical" evidence="1">
    <location>
        <begin position="124"/>
        <end position="144"/>
    </location>
</feature>
<name>A0A7G9RFJ5_9ACTN</name>
<evidence type="ECO:0000256" key="1">
    <source>
        <dbReference type="SAM" id="Phobius"/>
    </source>
</evidence>
<evidence type="ECO:0000313" key="3">
    <source>
        <dbReference type="Proteomes" id="UP000515947"/>
    </source>
</evidence>
<feature type="transmembrane region" description="Helical" evidence="1">
    <location>
        <begin position="150"/>
        <end position="170"/>
    </location>
</feature>
<evidence type="ECO:0008006" key="4">
    <source>
        <dbReference type="Google" id="ProtNLM"/>
    </source>
</evidence>
<feature type="transmembrane region" description="Helical" evidence="1">
    <location>
        <begin position="228"/>
        <end position="246"/>
    </location>
</feature>
<dbReference type="RefSeq" id="WP_187580210.1">
    <property type="nucleotide sequence ID" value="NZ_CP060713.1"/>
</dbReference>
<keyword evidence="1" id="KW-0812">Transmembrane</keyword>
<feature type="transmembrane region" description="Helical" evidence="1">
    <location>
        <begin position="277"/>
        <end position="294"/>
    </location>
</feature>
<feature type="transmembrane region" description="Helical" evidence="1">
    <location>
        <begin position="177"/>
        <end position="196"/>
    </location>
</feature>
<feature type="transmembrane region" description="Helical" evidence="1">
    <location>
        <begin position="252"/>
        <end position="270"/>
    </location>
</feature>
<gene>
    <name evidence="2" type="ORF">H9L09_08595</name>
</gene>
<dbReference type="EMBL" id="CP060713">
    <property type="protein sequence ID" value="QNN54370.1"/>
    <property type="molecule type" value="Genomic_DNA"/>
</dbReference>
<keyword evidence="1" id="KW-1133">Transmembrane helix</keyword>
<dbReference type="AlphaFoldDB" id="A0A7G9RFJ5"/>
<feature type="transmembrane region" description="Helical" evidence="1">
    <location>
        <begin position="300"/>
        <end position="322"/>
    </location>
</feature>
<keyword evidence="3" id="KW-1185">Reference proteome</keyword>
<proteinExistence type="predicted"/>
<dbReference type="KEGG" id="nmes:H9L09_08595"/>
<protein>
    <recommendedName>
        <fullName evidence="4">DUF2157 domain-containing protein</fullName>
    </recommendedName>
</protein>
<accession>A0A7G9RFJ5</accession>
<feature type="transmembrane region" description="Helical" evidence="1">
    <location>
        <begin position="83"/>
        <end position="104"/>
    </location>
</feature>
<reference evidence="2 3" key="1">
    <citation type="submission" date="2020-08" db="EMBL/GenBank/DDBJ databases">
        <title>Genome sequence of Nocardioides mesophilus KACC 16243T.</title>
        <authorList>
            <person name="Hyun D.-W."/>
            <person name="Bae J.-W."/>
        </authorList>
    </citation>
    <scope>NUCLEOTIDE SEQUENCE [LARGE SCALE GENOMIC DNA]</scope>
    <source>
        <strain evidence="2 3">KACC 16243</strain>
    </source>
</reference>
<feature type="transmembrane region" description="Helical" evidence="1">
    <location>
        <begin position="202"/>
        <end position="219"/>
    </location>
</feature>
<keyword evidence="1" id="KW-0472">Membrane</keyword>
<evidence type="ECO:0000313" key="2">
    <source>
        <dbReference type="EMBL" id="QNN54370.1"/>
    </source>
</evidence>